<feature type="binding site" evidence="9">
    <location>
        <position position="108"/>
    </location>
    <ligand>
        <name>FAD</name>
        <dbReference type="ChEBI" id="CHEBI:57692"/>
    </ligand>
</feature>
<dbReference type="PANTHER" id="PTHR19370">
    <property type="entry name" value="NADH-CYTOCHROME B5 REDUCTASE"/>
    <property type="match status" value="1"/>
</dbReference>
<keyword evidence="5 9" id="KW-0274">FAD</keyword>
<feature type="binding site" evidence="9">
    <location>
        <position position="110"/>
    </location>
    <ligand>
        <name>FAD</name>
        <dbReference type="ChEBI" id="CHEBI:57692"/>
    </ligand>
</feature>
<organism evidence="12">
    <name type="scientific">Leishmania guyanensis</name>
    <dbReference type="NCBI Taxonomy" id="5670"/>
    <lineage>
        <taxon>Eukaryota</taxon>
        <taxon>Discoba</taxon>
        <taxon>Euglenozoa</taxon>
        <taxon>Kinetoplastea</taxon>
        <taxon>Metakinetoplastina</taxon>
        <taxon>Trypanosomatida</taxon>
        <taxon>Trypanosomatidae</taxon>
        <taxon>Leishmaniinae</taxon>
        <taxon>Leishmania</taxon>
        <taxon>Leishmania guyanensis species complex</taxon>
    </lineage>
</organism>
<dbReference type="PANTHER" id="PTHR19370:SF179">
    <property type="entry name" value="B5 REDUCTASE, PUTATIVE-RELATED"/>
    <property type="match status" value="1"/>
</dbReference>
<feature type="binding site" evidence="9">
    <location>
        <position position="176"/>
    </location>
    <ligand>
        <name>FAD</name>
        <dbReference type="ChEBI" id="CHEBI:57692"/>
    </ligand>
</feature>
<dbReference type="CDD" id="cd06183">
    <property type="entry name" value="cyt_b5_reduct_like"/>
    <property type="match status" value="1"/>
</dbReference>
<evidence type="ECO:0000256" key="1">
    <source>
        <dbReference type="ARBA" id="ARBA00001974"/>
    </source>
</evidence>
<keyword evidence="4" id="KW-0812">Transmembrane</keyword>
<evidence type="ECO:0000256" key="3">
    <source>
        <dbReference type="ARBA" id="ARBA00022630"/>
    </source>
</evidence>
<dbReference type="InterPro" id="IPR001834">
    <property type="entry name" value="CBR-like"/>
</dbReference>
<dbReference type="InterPro" id="IPR017927">
    <property type="entry name" value="FAD-bd_FR_type"/>
</dbReference>
<sequence length="333" mass="38078">MNSAMRFAFCCAAGAVGAWVWRPSLAQSAECYRGIQNPLTFRNPQRKGQVFSQRYEPYQLGEIIPITSDVALFRFLLHNSEDEFNLKPCSTLQACYKYGVQPKDQCQRFYTPVTANHTQGYFDLIVKRKKDGLMTNHLFGMHVGDTLLFRSVAFKIQYRPNRWKHVGMIGGGTGFTPFLQLIRHALMERSDSTEVDETKLSFLFCNRTERHILLGGVFDDLARRYPDRFRMFYTIDLAVDKEKWLERENHFLGYVTTDMICRSMPAPEEKKKIVMLCGPDPLLSHVAGTPISTMSSMSGSLNIQPMATDINNLVSLGGLLKELGYDNTDVYRF</sequence>
<proteinExistence type="predicted"/>
<keyword evidence="6" id="KW-1133">Transmembrane helix</keyword>
<dbReference type="Pfam" id="PF00970">
    <property type="entry name" value="FAD_binding_6"/>
    <property type="match status" value="1"/>
</dbReference>
<evidence type="ECO:0000256" key="7">
    <source>
        <dbReference type="ARBA" id="ARBA00023002"/>
    </source>
</evidence>
<keyword evidence="3 9" id="KW-0285">Flavoprotein</keyword>
<keyword evidence="10" id="KW-0732">Signal</keyword>
<dbReference type="Gene3D" id="2.40.30.10">
    <property type="entry name" value="Translation factors"/>
    <property type="match status" value="1"/>
</dbReference>
<dbReference type="PRINTS" id="PR00406">
    <property type="entry name" value="CYTB5RDTASE"/>
</dbReference>
<keyword evidence="8" id="KW-0472">Membrane</keyword>
<dbReference type="InterPro" id="IPR001433">
    <property type="entry name" value="OxRdtase_FAD/NAD-bd"/>
</dbReference>
<comment type="subcellular location">
    <subcellularLocation>
        <location evidence="2">Membrane</location>
    </subcellularLocation>
</comment>
<dbReference type="Gene3D" id="3.40.50.80">
    <property type="entry name" value="Nucleotide-binding domain of ferredoxin-NADP reductase (FNR) module"/>
    <property type="match status" value="1"/>
</dbReference>
<evidence type="ECO:0000256" key="8">
    <source>
        <dbReference type="ARBA" id="ARBA00023136"/>
    </source>
</evidence>
<dbReference type="Pfam" id="PF00175">
    <property type="entry name" value="NAD_binding_1"/>
    <property type="match status" value="1"/>
</dbReference>
<evidence type="ECO:0000256" key="9">
    <source>
        <dbReference type="PIRSR" id="PIRSR601834-1"/>
    </source>
</evidence>
<dbReference type="PROSITE" id="PS51384">
    <property type="entry name" value="FAD_FR"/>
    <property type="match status" value="1"/>
</dbReference>
<feature type="chain" id="PRO_5009113816" evidence="10">
    <location>
        <begin position="27"/>
        <end position="333"/>
    </location>
</feature>
<gene>
    <name evidence="12" type="primary">LgM4147LRVhigh.27.01400.00040</name>
    <name evidence="12" type="ORF">BN36_2741710</name>
</gene>
<feature type="domain" description="FAD-binding FR-type" evidence="11">
    <location>
        <begin position="53"/>
        <end position="161"/>
    </location>
</feature>
<dbReference type="FunFam" id="2.40.30.10:FF:000069">
    <property type="entry name" value="NADH-cytochrome b5 reductase"/>
    <property type="match status" value="1"/>
</dbReference>
<dbReference type="InterPro" id="IPR039261">
    <property type="entry name" value="FNR_nucleotide-bd"/>
</dbReference>
<evidence type="ECO:0000256" key="4">
    <source>
        <dbReference type="ARBA" id="ARBA00022692"/>
    </source>
</evidence>
<dbReference type="InterPro" id="IPR017938">
    <property type="entry name" value="Riboflavin_synthase-like_b-brl"/>
</dbReference>
<reference evidence="12" key="1">
    <citation type="submission" date="2012-08" db="EMBL/GenBank/DDBJ databases">
        <title>Comparative genomics of metastatic and non-metastatic Leishmania guyanensis provides insights into polygenic factors involved in Leishmania RNA virus infection.</title>
        <authorList>
            <person name="Smith D."/>
            <person name="Hertz-Fowler C."/>
            <person name="Martin R."/>
            <person name="Dickens N."/>
            <person name="Fasel N."/>
            <person name="Falquet L."/>
            <person name="Beverley S."/>
            <person name="Zangger H."/>
            <person name="Calderon-Copete S."/>
            <person name="Mottram J."/>
            <person name="Xenarios I."/>
        </authorList>
    </citation>
    <scope>NUCLEOTIDE SEQUENCE</scope>
    <source>
        <strain evidence="12">MHOM/BR/75/M4147/SSU:IR2SAT-LUC</strain>
    </source>
</reference>
<comment type="cofactor">
    <cofactor evidence="1 9">
        <name>FAD</name>
        <dbReference type="ChEBI" id="CHEBI:57692"/>
    </cofactor>
</comment>
<dbReference type="InterPro" id="IPR008333">
    <property type="entry name" value="Cbr1-like_FAD-bd_dom"/>
</dbReference>
<evidence type="ECO:0000313" key="12">
    <source>
        <dbReference type="EMBL" id="CCM16669.1"/>
    </source>
</evidence>
<feature type="binding site" evidence="9">
    <location>
        <position position="125"/>
    </location>
    <ligand>
        <name>FAD</name>
        <dbReference type="ChEBI" id="CHEBI:57692"/>
    </ligand>
</feature>
<dbReference type="AlphaFoldDB" id="A0A1E1IZB7"/>
<dbReference type="GO" id="GO:0016020">
    <property type="term" value="C:membrane"/>
    <property type="evidence" value="ECO:0007669"/>
    <property type="project" value="UniProtKB-SubCell"/>
</dbReference>
<evidence type="ECO:0000256" key="6">
    <source>
        <dbReference type="ARBA" id="ARBA00022989"/>
    </source>
</evidence>
<evidence type="ECO:0000256" key="5">
    <source>
        <dbReference type="ARBA" id="ARBA00022827"/>
    </source>
</evidence>
<feature type="binding site" evidence="9">
    <location>
        <position position="134"/>
    </location>
    <ligand>
        <name>FAD</name>
        <dbReference type="ChEBI" id="CHEBI:57692"/>
    </ligand>
</feature>
<evidence type="ECO:0000259" key="11">
    <source>
        <dbReference type="PROSITE" id="PS51384"/>
    </source>
</evidence>
<feature type="signal peptide" evidence="10">
    <location>
        <begin position="1"/>
        <end position="26"/>
    </location>
</feature>
<dbReference type="SUPFAM" id="SSF63380">
    <property type="entry name" value="Riboflavin synthase domain-like"/>
    <property type="match status" value="1"/>
</dbReference>
<protein>
    <submittedName>
        <fullName evidence="12">Reductase, putative</fullName>
    </submittedName>
</protein>
<name>A0A1E1IZB7_LEIGU</name>
<evidence type="ECO:0000256" key="10">
    <source>
        <dbReference type="SAM" id="SignalP"/>
    </source>
</evidence>
<dbReference type="SUPFAM" id="SSF52343">
    <property type="entry name" value="Ferredoxin reductase-like, C-terminal NADP-linked domain"/>
    <property type="match status" value="1"/>
</dbReference>
<accession>A0A1E1IZB7</accession>
<dbReference type="GO" id="GO:0004128">
    <property type="term" value="F:cytochrome-b5 reductase activity, acting on NAD(P)H"/>
    <property type="evidence" value="ECO:0007669"/>
    <property type="project" value="TreeGrafter"/>
</dbReference>
<feature type="binding site" evidence="9">
    <location>
        <position position="127"/>
    </location>
    <ligand>
        <name>FAD</name>
        <dbReference type="ChEBI" id="CHEBI:57692"/>
    </ligand>
</feature>
<dbReference type="EMBL" id="CALQ01001124">
    <property type="protein sequence ID" value="CCM16669.1"/>
    <property type="molecule type" value="Genomic_DNA"/>
</dbReference>
<keyword evidence="7" id="KW-0560">Oxidoreductase</keyword>
<evidence type="ECO:0000256" key="2">
    <source>
        <dbReference type="ARBA" id="ARBA00004370"/>
    </source>
</evidence>